<accession>A0A8S1GP28</accession>
<reference evidence="1" key="1">
    <citation type="submission" date="2020-10" db="EMBL/GenBank/DDBJ databases">
        <authorList>
            <person name="Kikuchi T."/>
        </authorList>
    </citation>
    <scope>NUCLEOTIDE SEQUENCE</scope>
    <source>
        <strain evidence="1">NKZ352</strain>
    </source>
</reference>
<gene>
    <name evidence="1" type="ORF">CAUJ_LOCUS1346</name>
</gene>
<sequence>MRRSQKNFVREGIQAIEEIPKQKRQVWSVPTALARLGPVVSLDASSTAIVNSPREAARSRDAAYSQYQSQSLCEQQRRWETLRMELLF</sequence>
<keyword evidence="2" id="KW-1185">Reference proteome</keyword>
<evidence type="ECO:0000313" key="1">
    <source>
        <dbReference type="EMBL" id="CAD6185427.1"/>
    </source>
</evidence>
<name>A0A8S1GP28_9PELO</name>
<evidence type="ECO:0000313" key="2">
    <source>
        <dbReference type="Proteomes" id="UP000835052"/>
    </source>
</evidence>
<protein>
    <submittedName>
        <fullName evidence="1">Uncharacterized protein</fullName>
    </submittedName>
</protein>
<dbReference type="AlphaFoldDB" id="A0A8S1GP28"/>
<comment type="caution">
    <text evidence="1">The sequence shown here is derived from an EMBL/GenBank/DDBJ whole genome shotgun (WGS) entry which is preliminary data.</text>
</comment>
<dbReference type="Proteomes" id="UP000835052">
    <property type="component" value="Unassembled WGS sequence"/>
</dbReference>
<proteinExistence type="predicted"/>
<organism evidence="1 2">
    <name type="scientific">Caenorhabditis auriculariae</name>
    <dbReference type="NCBI Taxonomy" id="2777116"/>
    <lineage>
        <taxon>Eukaryota</taxon>
        <taxon>Metazoa</taxon>
        <taxon>Ecdysozoa</taxon>
        <taxon>Nematoda</taxon>
        <taxon>Chromadorea</taxon>
        <taxon>Rhabditida</taxon>
        <taxon>Rhabditina</taxon>
        <taxon>Rhabditomorpha</taxon>
        <taxon>Rhabditoidea</taxon>
        <taxon>Rhabditidae</taxon>
        <taxon>Peloderinae</taxon>
        <taxon>Caenorhabditis</taxon>
    </lineage>
</organism>
<dbReference type="EMBL" id="CAJGYM010000002">
    <property type="protein sequence ID" value="CAD6185427.1"/>
    <property type="molecule type" value="Genomic_DNA"/>
</dbReference>